<accession>A0A0B3S296</accession>
<gene>
    <name evidence="2" type="ORF">OA50_02583</name>
</gene>
<name>A0A0B3S296_9RHOB</name>
<dbReference type="Pfam" id="PF12697">
    <property type="entry name" value="Abhydrolase_6"/>
    <property type="match status" value="1"/>
</dbReference>
<dbReference type="PANTHER" id="PTHR37017:SF11">
    <property type="entry name" value="ESTERASE_LIPASE_THIOESTERASE DOMAIN-CONTAINING PROTEIN"/>
    <property type="match status" value="1"/>
</dbReference>
<dbReference type="SUPFAM" id="SSF53474">
    <property type="entry name" value="alpha/beta-Hydrolases"/>
    <property type="match status" value="1"/>
</dbReference>
<dbReference type="AlphaFoldDB" id="A0A0B3S296"/>
<dbReference type="OrthoDB" id="9814966at2"/>
<dbReference type="InterPro" id="IPR029058">
    <property type="entry name" value="AB_hydrolase_fold"/>
</dbReference>
<dbReference type="PANTHER" id="PTHR37017">
    <property type="entry name" value="AB HYDROLASE-1 DOMAIN-CONTAINING PROTEIN-RELATED"/>
    <property type="match status" value="1"/>
</dbReference>
<sequence>MARFLLIHGASHGAWCWRDVVPALEAHDHEVFAIDLPSHGDDGTPVGDVTLDLYAQTIIRHLTAPTILVGHSMAGFPITRAAELAPGMIARLVYLCAHTPWPGKTMSEMRFLGATQPLVAAIRVSDDGLSHRFDPDMAPGLFYQDCPPETVDFALPRLTPQAQAPGKTVVELTANSQDKPRSYILCRKDGAIPPDLQEKLAARFAPGEVYELDSGHSPFFSMPGRLADLLDRIAAKTP</sequence>
<dbReference type="RefSeq" id="WP_043141855.1">
    <property type="nucleotide sequence ID" value="NZ_JSUQ01000009.1"/>
</dbReference>
<dbReference type="STRING" id="561184.SAMN05216376_110193"/>
<evidence type="ECO:0000313" key="2">
    <source>
        <dbReference type="EMBL" id="KHQ53038.1"/>
    </source>
</evidence>
<comment type="caution">
    <text evidence="2">The sequence shown here is derived from an EMBL/GenBank/DDBJ whole genome shotgun (WGS) entry which is preliminary data.</text>
</comment>
<dbReference type="EMBL" id="JSUQ01000009">
    <property type="protein sequence ID" value="KHQ53038.1"/>
    <property type="molecule type" value="Genomic_DNA"/>
</dbReference>
<protein>
    <submittedName>
        <fullName evidence="2">Esterase</fullName>
    </submittedName>
</protein>
<organism evidence="2 3">
    <name type="scientific">Mameliella alba</name>
    <dbReference type="NCBI Taxonomy" id="561184"/>
    <lineage>
        <taxon>Bacteria</taxon>
        <taxon>Pseudomonadati</taxon>
        <taxon>Pseudomonadota</taxon>
        <taxon>Alphaproteobacteria</taxon>
        <taxon>Rhodobacterales</taxon>
        <taxon>Roseobacteraceae</taxon>
        <taxon>Mameliella</taxon>
    </lineage>
</organism>
<evidence type="ECO:0000313" key="3">
    <source>
        <dbReference type="Proteomes" id="UP000030960"/>
    </source>
</evidence>
<dbReference type="InterPro" id="IPR000073">
    <property type="entry name" value="AB_hydrolase_1"/>
</dbReference>
<feature type="domain" description="AB hydrolase-1" evidence="1">
    <location>
        <begin position="4"/>
        <end position="228"/>
    </location>
</feature>
<dbReference type="InterPro" id="IPR052897">
    <property type="entry name" value="Sec-Metab_Biosynth_Hydrolase"/>
</dbReference>
<dbReference type="Proteomes" id="UP000030960">
    <property type="component" value="Unassembled WGS sequence"/>
</dbReference>
<evidence type="ECO:0000259" key="1">
    <source>
        <dbReference type="Pfam" id="PF12697"/>
    </source>
</evidence>
<reference evidence="2 3" key="1">
    <citation type="submission" date="2014-10" db="EMBL/GenBank/DDBJ databases">
        <title>Genome sequence of Ponticoccus sp. strain UMTAT08 isolated from clonal culture of toxic dinoflagellate Alexandrium tamiyavanichii.</title>
        <authorList>
            <person name="Gan H.Y."/>
            <person name="Muhd D.-D."/>
            <person name="Mohd Noor M.E."/>
            <person name="Yeong Y.S."/>
            <person name="Usup G."/>
        </authorList>
    </citation>
    <scope>NUCLEOTIDE SEQUENCE [LARGE SCALE GENOMIC DNA]</scope>
    <source>
        <strain evidence="2 3">UMTAT08</strain>
    </source>
</reference>
<dbReference type="Gene3D" id="3.40.50.1820">
    <property type="entry name" value="alpha/beta hydrolase"/>
    <property type="match status" value="1"/>
</dbReference>
<keyword evidence="3" id="KW-1185">Reference proteome</keyword>
<proteinExistence type="predicted"/>